<evidence type="ECO:0000313" key="2">
    <source>
        <dbReference type="EMBL" id="GMR58821.1"/>
    </source>
</evidence>
<reference evidence="3" key="1">
    <citation type="submission" date="2022-10" db="EMBL/GenBank/DDBJ databases">
        <title>Genome assembly of Pristionchus species.</title>
        <authorList>
            <person name="Yoshida K."/>
            <person name="Sommer R.J."/>
        </authorList>
    </citation>
    <scope>NUCLEOTIDE SEQUENCE [LARGE SCALE GENOMIC DNA]</scope>
    <source>
        <strain evidence="3">RS5460</strain>
    </source>
</reference>
<organism evidence="2 3">
    <name type="scientific">Pristionchus mayeri</name>
    <dbReference type="NCBI Taxonomy" id="1317129"/>
    <lineage>
        <taxon>Eukaryota</taxon>
        <taxon>Metazoa</taxon>
        <taxon>Ecdysozoa</taxon>
        <taxon>Nematoda</taxon>
        <taxon>Chromadorea</taxon>
        <taxon>Rhabditida</taxon>
        <taxon>Rhabditina</taxon>
        <taxon>Diplogasteromorpha</taxon>
        <taxon>Diplogasteroidea</taxon>
        <taxon>Neodiplogasteridae</taxon>
        <taxon>Pristionchus</taxon>
    </lineage>
</organism>
<evidence type="ECO:0000256" key="1">
    <source>
        <dbReference type="SAM" id="Phobius"/>
    </source>
</evidence>
<evidence type="ECO:0000313" key="3">
    <source>
        <dbReference type="Proteomes" id="UP001328107"/>
    </source>
</evidence>
<accession>A0AAN5D8L1</accession>
<keyword evidence="1" id="KW-1133">Transmembrane helix</keyword>
<feature type="transmembrane region" description="Helical" evidence="1">
    <location>
        <begin position="142"/>
        <end position="166"/>
    </location>
</feature>
<dbReference type="AlphaFoldDB" id="A0AAN5D8L1"/>
<dbReference type="Proteomes" id="UP001328107">
    <property type="component" value="Unassembled WGS sequence"/>
</dbReference>
<evidence type="ECO:0008006" key="4">
    <source>
        <dbReference type="Google" id="ProtNLM"/>
    </source>
</evidence>
<feature type="transmembrane region" description="Helical" evidence="1">
    <location>
        <begin position="308"/>
        <end position="327"/>
    </location>
</feature>
<sequence>MYPFAQTLDISTEDEDPEGNSIHAHLPNENCLMIFFAFLLQMTSSNLRPPINGDVKNHFAPRLVGCISRSLRPVFIFLRVLSLFPVLIQRGTNRRRKRWRRLTVTVLLFNVALVLILLNGYLTRLNYKLVMLYEENFGLMHASTVSAIISGLKPFIACFLIALFTFRIKTHTRLIRLIDAVDLSFRSAFRASPPVRKYTLWFFTSSAVLFLVPFVYRIVEYVQTGMVFGEEPLVDSAFILVPMLTIWNIVPLMYYSLHNKIVRFYLRTLIKALDKEHQRRVFSLKFYYEQFLRITVIQEGIGTFFNPYILFSLSWSVAVLCLTIYFITQDHASLSQPITAEQFLEKEQRDILNTRVHFAIGWAGIQVVVAAMHIVLICHTGMLTNERTRQVVNAVLRIVPDQNADLDRFQIACFVHKMTTQFMWGMTVWRAFPLERSTFFTLFSLIVTYSFLLLKLRDNPNVAPIMTNIVTIVNSSNSITAVDTRP</sequence>
<comment type="caution">
    <text evidence="2">The sequence shown here is derived from an EMBL/GenBank/DDBJ whole genome shotgun (WGS) entry which is preliminary data.</text>
</comment>
<name>A0AAN5D8L1_9BILA</name>
<dbReference type="EMBL" id="BTRK01000006">
    <property type="protein sequence ID" value="GMR58821.1"/>
    <property type="molecule type" value="Genomic_DNA"/>
</dbReference>
<feature type="transmembrane region" description="Helical" evidence="1">
    <location>
        <begin position="236"/>
        <end position="257"/>
    </location>
</feature>
<proteinExistence type="predicted"/>
<gene>
    <name evidence="2" type="ORF">PMAYCL1PPCAC_29016</name>
</gene>
<keyword evidence="1" id="KW-0472">Membrane</keyword>
<feature type="transmembrane region" description="Helical" evidence="1">
    <location>
        <begin position="439"/>
        <end position="456"/>
    </location>
</feature>
<keyword evidence="1" id="KW-0812">Transmembrane</keyword>
<feature type="transmembrane region" description="Helical" evidence="1">
    <location>
        <begin position="198"/>
        <end position="216"/>
    </location>
</feature>
<keyword evidence="3" id="KW-1185">Reference proteome</keyword>
<feature type="transmembrane region" description="Helical" evidence="1">
    <location>
        <begin position="359"/>
        <end position="379"/>
    </location>
</feature>
<protein>
    <recommendedName>
        <fullName evidence="4">Egl-47</fullName>
    </recommendedName>
</protein>
<feature type="transmembrane region" description="Helical" evidence="1">
    <location>
        <begin position="102"/>
        <end position="122"/>
    </location>
</feature>